<organism evidence="2 3">
    <name type="scientific">Desulfovibrio desulfuricans</name>
    <dbReference type="NCBI Taxonomy" id="876"/>
    <lineage>
        <taxon>Bacteria</taxon>
        <taxon>Pseudomonadati</taxon>
        <taxon>Thermodesulfobacteriota</taxon>
        <taxon>Desulfovibrionia</taxon>
        <taxon>Desulfovibrionales</taxon>
        <taxon>Desulfovibrionaceae</taxon>
        <taxon>Desulfovibrio</taxon>
    </lineage>
</organism>
<gene>
    <name evidence="2" type="ORF">SAMN02910291_02445</name>
</gene>
<reference evidence="3" key="1">
    <citation type="submission" date="2016-11" db="EMBL/GenBank/DDBJ databases">
        <authorList>
            <person name="Jaros S."/>
            <person name="Januszkiewicz K."/>
            <person name="Wedrychowicz H."/>
        </authorList>
    </citation>
    <scope>NUCLEOTIDE SEQUENCE [LARGE SCALE GENOMIC DNA]</scope>
    <source>
        <strain evidence="3">DSM 7057</strain>
    </source>
</reference>
<dbReference type="InterPro" id="IPR009061">
    <property type="entry name" value="DNA-bd_dom_put_sf"/>
</dbReference>
<evidence type="ECO:0000313" key="3">
    <source>
        <dbReference type="Proteomes" id="UP000182680"/>
    </source>
</evidence>
<proteinExistence type="predicted"/>
<feature type="domain" description="Helix-turn-helix" evidence="1">
    <location>
        <begin position="11"/>
        <end position="57"/>
    </location>
</feature>
<evidence type="ECO:0000259" key="1">
    <source>
        <dbReference type="Pfam" id="PF12728"/>
    </source>
</evidence>
<sequence length="64" mass="7277">MTSQQQLISEKEAASFLNISTKTLQSWRYRGYGPAYVKFSRKIAYAVGDLTAFIESQKITPRSN</sequence>
<dbReference type="EMBL" id="FPIW01000061">
    <property type="protein sequence ID" value="SFW67559.1"/>
    <property type="molecule type" value="Genomic_DNA"/>
</dbReference>
<dbReference type="AlphaFoldDB" id="A0AA94L359"/>
<protein>
    <submittedName>
        <fullName evidence="2">Transcriptional regulator, AlpA family</fullName>
    </submittedName>
</protein>
<evidence type="ECO:0000313" key="2">
    <source>
        <dbReference type="EMBL" id="SFW67559.1"/>
    </source>
</evidence>
<accession>A0AA94L359</accession>
<name>A0AA94L359_DESDE</name>
<dbReference type="Proteomes" id="UP000182680">
    <property type="component" value="Unassembled WGS sequence"/>
</dbReference>
<dbReference type="Pfam" id="PF12728">
    <property type="entry name" value="HTH_17"/>
    <property type="match status" value="1"/>
</dbReference>
<comment type="caution">
    <text evidence="2">The sequence shown here is derived from an EMBL/GenBank/DDBJ whole genome shotgun (WGS) entry which is preliminary data.</text>
</comment>
<dbReference type="SUPFAM" id="SSF46955">
    <property type="entry name" value="Putative DNA-binding domain"/>
    <property type="match status" value="1"/>
</dbReference>
<dbReference type="InterPro" id="IPR041657">
    <property type="entry name" value="HTH_17"/>
</dbReference>
<dbReference type="RefSeq" id="WP_072312372.1">
    <property type="nucleotide sequence ID" value="NZ_FPIW01000061.1"/>
</dbReference>